<evidence type="ECO:0000256" key="18">
    <source>
        <dbReference type="ARBA" id="ARBA00047899"/>
    </source>
</evidence>
<dbReference type="Proteomes" id="UP001146120">
    <property type="component" value="Unassembled WGS sequence"/>
</dbReference>
<keyword evidence="8" id="KW-0808">Transferase</keyword>
<dbReference type="FunFam" id="3.40.50.1000:FF:000051">
    <property type="entry name" value="Phospholysine phosphohistidine inorganic pyrophosphate phosphatase"/>
    <property type="match status" value="1"/>
</dbReference>
<dbReference type="PANTHER" id="PTHR24356:SF1">
    <property type="entry name" value="SERINE_THREONINE-PROTEIN KINASE GREATWALL"/>
    <property type="match status" value="1"/>
</dbReference>
<proteinExistence type="inferred from homology"/>
<keyword evidence="10" id="KW-0547">Nucleotide-binding</keyword>
<evidence type="ECO:0000256" key="11">
    <source>
        <dbReference type="ARBA" id="ARBA00022777"/>
    </source>
</evidence>
<comment type="catalytic activity">
    <reaction evidence="19">
        <text>L-seryl-[protein] + ATP = O-phospho-L-seryl-[protein] + ADP + H(+)</text>
        <dbReference type="Rhea" id="RHEA:17989"/>
        <dbReference type="Rhea" id="RHEA-COMP:9863"/>
        <dbReference type="Rhea" id="RHEA-COMP:11604"/>
        <dbReference type="ChEBI" id="CHEBI:15378"/>
        <dbReference type="ChEBI" id="CHEBI:29999"/>
        <dbReference type="ChEBI" id="CHEBI:30616"/>
        <dbReference type="ChEBI" id="CHEBI:83421"/>
        <dbReference type="ChEBI" id="CHEBI:456216"/>
        <dbReference type="EC" id="2.7.11.1"/>
    </reaction>
</comment>
<dbReference type="InterPro" id="IPR011009">
    <property type="entry name" value="Kinase-like_dom_sf"/>
</dbReference>
<dbReference type="GO" id="GO:0046872">
    <property type="term" value="F:metal ion binding"/>
    <property type="evidence" value="ECO:0007669"/>
    <property type="project" value="UniProtKB-KW"/>
</dbReference>
<dbReference type="InterPro" id="IPR050236">
    <property type="entry name" value="Ser_Thr_kinase_AGC"/>
</dbReference>
<name>A0AAV2ZKE4_9STRA</name>
<evidence type="ECO:0000256" key="15">
    <source>
        <dbReference type="ARBA" id="ARBA00023242"/>
    </source>
</evidence>
<evidence type="ECO:0000256" key="8">
    <source>
        <dbReference type="ARBA" id="ARBA00022679"/>
    </source>
</evidence>
<dbReference type="GO" id="GO:0005634">
    <property type="term" value="C:nucleus"/>
    <property type="evidence" value="ECO:0007669"/>
    <property type="project" value="UniProtKB-SubCell"/>
</dbReference>
<dbReference type="PANTHER" id="PTHR24356">
    <property type="entry name" value="SERINE/THREONINE-PROTEIN KINASE"/>
    <property type="match status" value="1"/>
</dbReference>
<protein>
    <recommendedName>
        <fullName evidence="17">Phospholysine phosphohistidine inorganic pyrophosphate phosphatase</fullName>
        <ecNumber evidence="5">2.7.11.1</ecNumber>
    </recommendedName>
</protein>
<reference evidence="23" key="2">
    <citation type="journal article" date="2023" name="Microbiol Resour">
        <title>Decontamination and Annotation of the Draft Genome Sequence of the Oomycete Lagenidium giganteum ARSEF 373.</title>
        <authorList>
            <person name="Morgan W.R."/>
            <person name="Tartar A."/>
        </authorList>
    </citation>
    <scope>NUCLEOTIDE SEQUENCE</scope>
    <source>
        <strain evidence="23">ARSEF 373</strain>
    </source>
</reference>
<evidence type="ECO:0000256" key="4">
    <source>
        <dbReference type="ARBA" id="ARBA00007958"/>
    </source>
</evidence>
<evidence type="ECO:0000256" key="13">
    <source>
        <dbReference type="ARBA" id="ARBA00022840"/>
    </source>
</evidence>
<gene>
    <name evidence="23" type="ORF">N0F65_006981</name>
</gene>
<dbReference type="Gene3D" id="3.40.50.1000">
    <property type="entry name" value="HAD superfamily/HAD-like"/>
    <property type="match status" value="2"/>
</dbReference>
<evidence type="ECO:0000256" key="3">
    <source>
        <dbReference type="ARBA" id="ARBA00004496"/>
    </source>
</evidence>
<keyword evidence="9" id="KW-0479">Metal-binding</keyword>
<evidence type="ECO:0000256" key="9">
    <source>
        <dbReference type="ARBA" id="ARBA00022723"/>
    </source>
</evidence>
<accession>A0AAV2ZKE4</accession>
<evidence type="ECO:0000256" key="6">
    <source>
        <dbReference type="ARBA" id="ARBA00022490"/>
    </source>
</evidence>
<dbReference type="AlphaFoldDB" id="A0AAV2ZKE4"/>
<organism evidence="23 24">
    <name type="scientific">Lagenidium giganteum</name>
    <dbReference type="NCBI Taxonomy" id="4803"/>
    <lineage>
        <taxon>Eukaryota</taxon>
        <taxon>Sar</taxon>
        <taxon>Stramenopiles</taxon>
        <taxon>Oomycota</taxon>
        <taxon>Peronosporomycetes</taxon>
        <taxon>Pythiales</taxon>
        <taxon>Pythiaceae</taxon>
    </lineage>
</organism>
<evidence type="ECO:0000256" key="19">
    <source>
        <dbReference type="ARBA" id="ARBA00048679"/>
    </source>
</evidence>
<evidence type="ECO:0000313" key="24">
    <source>
        <dbReference type="Proteomes" id="UP001146120"/>
    </source>
</evidence>
<sequence>MRTLHIDDVVIPGCVDALRKILAQQDVGVRFVTNTTKKSRHDLVSAGSQPMRGTEEKLMAQLTTPCAQIRQLHAIGLTEIDPAHVVTSGGIARSLLERQQLRPLLLVDPSLQAEFDGLPVDNPNAVVIGLAPNEFHYDKLNEAFRVLLNGGTLFALHEARYFTEKDGLSLGPGAFVKGLEFAAGVQATVIGKPSRSYFEQALRDMNVAATEAVMIGDDVKQDVGGAAAMGMHSILVQTGKYRPGDEREAGHAMCAVTTDMKNLTDAAMRDDQELVGNQDLDTCLAGVLDGQVDDMMERERRQVQPQDEPLTSLLGAGVTSSRAMELLSEELRLEIAPKKLLRQYSLNIPSSTSVASDFTPLHNCVPPPTDSAAGEMLRRWERSRIQWRNSSTSSTVESVSDLEKQGSQEDAGTQMPSALPITVQPPAPSLALDFTPEIGAIPRNDTFEVKFGEGFLGIEFLADPTSNQVVVRSVHSGKSVNTVLMTPGTTLTKGLIVEAINGCGVSVFGAEEVLTMLQQLPRPMIVRFRKSEYSLVVCKLCECKVDASYLDEHTNYCVMSKRFELEADQINNSLSQMASSIKANLQSGPMRSYFHQEDLHFYNALRVIAIQASSCDVSNVESFTLCSRLLKILDRIRAQEPETASFAVERGQKYATRIRNMIHAKMSKMRATQKVMLQQSPNDGRALFHRTKSLEEMENAAPKPPSASIKKHSVCRVSIRDFDILKPISKGAYGKVYLARKKTTGDQYAIKVLAKEHVLRKKQIQHIETERDILVNVESPFVVKLFWTFQSRSNLFLVMEYLPGGDFMSLLECIVQLEEQVARIYIAEVALALNHLHSKGCVHRDLKPDNILISSSGHIKLTDFGLSEEGLCVSDSESEGDQRQDDEEDANFSVVVNAAETPEEHGFEQEISSILSSITPTKSSQKNKKRALNQTFGRCGTPDYLSPEIVAGRPHGTPVDYWALGVILYEMLVGFPPFNDDTVEKIFNNILERQILWPDGDKCLSNEAMDLINRLLEPEPSKRMDWQGLVKHPFFDGINWDTLLDTTPPFVPTLEGPNDTSYFNNRNLTDIFIDDDDFDFDAKSVGTITDSQDGTIALNPEKTAQEKATAQEDAKTAKLVPASDADGGVVAAEENSKPVSQPENNIELPSGANGQRDEIAEAFRTFSYTNMNALIAASRTEAEMADILRSKVECESAISIVI</sequence>
<dbReference type="GO" id="GO:0016462">
    <property type="term" value="F:pyrophosphatase activity"/>
    <property type="evidence" value="ECO:0007669"/>
    <property type="project" value="UniProtKB-ARBA"/>
</dbReference>
<dbReference type="PROSITE" id="PS51285">
    <property type="entry name" value="AGC_KINASE_CTER"/>
    <property type="match status" value="1"/>
</dbReference>
<dbReference type="Pfam" id="PF00069">
    <property type="entry name" value="Pkinase"/>
    <property type="match status" value="2"/>
</dbReference>
<dbReference type="GO" id="GO:0035556">
    <property type="term" value="P:intracellular signal transduction"/>
    <property type="evidence" value="ECO:0007669"/>
    <property type="project" value="TreeGrafter"/>
</dbReference>
<dbReference type="InterPro" id="IPR006355">
    <property type="entry name" value="LHPP/HDHD2"/>
</dbReference>
<comment type="caution">
    <text evidence="23">The sequence shown here is derived from an EMBL/GenBank/DDBJ whole genome shotgun (WGS) entry which is preliminary data.</text>
</comment>
<dbReference type="GO" id="GO:0005737">
    <property type="term" value="C:cytoplasm"/>
    <property type="evidence" value="ECO:0007669"/>
    <property type="project" value="UniProtKB-SubCell"/>
</dbReference>
<evidence type="ECO:0000256" key="16">
    <source>
        <dbReference type="ARBA" id="ARBA00037258"/>
    </source>
</evidence>
<dbReference type="Pfam" id="PF13242">
    <property type="entry name" value="Hydrolase_like"/>
    <property type="match status" value="1"/>
</dbReference>
<dbReference type="EMBL" id="DAKRPA010000004">
    <property type="protein sequence ID" value="DBA04979.1"/>
    <property type="molecule type" value="Genomic_DNA"/>
</dbReference>
<evidence type="ECO:0000256" key="12">
    <source>
        <dbReference type="ARBA" id="ARBA00022801"/>
    </source>
</evidence>
<dbReference type="SUPFAM" id="SSF56112">
    <property type="entry name" value="Protein kinase-like (PK-like)"/>
    <property type="match status" value="1"/>
</dbReference>
<feature type="domain" description="AGC-kinase C-terminal" evidence="22">
    <location>
        <begin position="1036"/>
        <end position="1095"/>
    </location>
</feature>
<feature type="region of interest" description="Disordered" evidence="20">
    <location>
        <begin position="390"/>
        <end position="414"/>
    </location>
</feature>
<comment type="cofactor">
    <cofactor evidence="1">
        <name>Mg(2+)</name>
        <dbReference type="ChEBI" id="CHEBI:18420"/>
    </cofactor>
</comment>
<feature type="region of interest" description="Disordered" evidence="20">
    <location>
        <begin position="1133"/>
        <end position="1153"/>
    </location>
</feature>
<evidence type="ECO:0000256" key="2">
    <source>
        <dbReference type="ARBA" id="ARBA00004123"/>
    </source>
</evidence>
<dbReference type="PROSITE" id="PS50011">
    <property type="entry name" value="PROTEIN_KINASE_DOM"/>
    <property type="match status" value="1"/>
</dbReference>
<keyword evidence="14" id="KW-0460">Magnesium</keyword>
<dbReference type="NCBIfam" id="TIGR01458">
    <property type="entry name" value="HAD-SF-IIA-hyp3"/>
    <property type="match status" value="1"/>
</dbReference>
<keyword evidence="7" id="KW-0723">Serine/threonine-protein kinase</keyword>
<dbReference type="Gene3D" id="1.10.510.10">
    <property type="entry name" value="Transferase(Phosphotransferase) domain 1"/>
    <property type="match status" value="2"/>
</dbReference>
<comment type="function">
    <text evidence="16">Phosphatase that hydrolyzes imidodiphosphate, 3-phosphohistidine and 6-phospholysine. Has broad substrate specificity and can also hydrolyze inorganic diphosphate, but with lower efficiency.</text>
</comment>
<dbReference type="FunFam" id="3.30.200.20:FF:000042">
    <property type="entry name" value="Aurora kinase A"/>
    <property type="match status" value="1"/>
</dbReference>
<dbReference type="InterPro" id="IPR000719">
    <property type="entry name" value="Prot_kinase_dom"/>
</dbReference>
<evidence type="ECO:0000256" key="7">
    <source>
        <dbReference type="ARBA" id="ARBA00022527"/>
    </source>
</evidence>
<dbReference type="GO" id="GO:0005524">
    <property type="term" value="F:ATP binding"/>
    <property type="evidence" value="ECO:0007669"/>
    <property type="project" value="UniProtKB-KW"/>
</dbReference>
<dbReference type="InterPro" id="IPR036412">
    <property type="entry name" value="HAD-like_sf"/>
</dbReference>
<keyword evidence="6" id="KW-0963">Cytoplasm</keyword>
<comment type="similarity">
    <text evidence="4">Belongs to the HAD-like hydrolase superfamily.</text>
</comment>
<dbReference type="InterPro" id="IPR008271">
    <property type="entry name" value="Ser/Thr_kinase_AS"/>
</dbReference>
<keyword evidence="15" id="KW-0539">Nucleus</keyword>
<keyword evidence="11" id="KW-0418">Kinase</keyword>
<keyword evidence="24" id="KW-1185">Reference proteome</keyword>
<evidence type="ECO:0000256" key="14">
    <source>
        <dbReference type="ARBA" id="ARBA00022842"/>
    </source>
</evidence>
<evidence type="ECO:0000256" key="1">
    <source>
        <dbReference type="ARBA" id="ARBA00001946"/>
    </source>
</evidence>
<evidence type="ECO:0000256" key="5">
    <source>
        <dbReference type="ARBA" id="ARBA00012513"/>
    </source>
</evidence>
<evidence type="ECO:0000259" key="22">
    <source>
        <dbReference type="PROSITE" id="PS51285"/>
    </source>
</evidence>
<evidence type="ECO:0000256" key="17">
    <source>
        <dbReference type="ARBA" id="ARBA00039357"/>
    </source>
</evidence>
<evidence type="ECO:0000313" key="23">
    <source>
        <dbReference type="EMBL" id="DBA04979.1"/>
    </source>
</evidence>
<evidence type="ECO:0000256" key="20">
    <source>
        <dbReference type="SAM" id="MobiDB-lite"/>
    </source>
</evidence>
<dbReference type="EC" id="2.7.11.1" evidence="5"/>
<comment type="subcellular location">
    <subcellularLocation>
        <location evidence="3">Cytoplasm</location>
    </subcellularLocation>
    <subcellularLocation>
        <location evidence="2">Nucleus</location>
    </subcellularLocation>
</comment>
<dbReference type="SUPFAM" id="SSF56784">
    <property type="entry name" value="HAD-like"/>
    <property type="match status" value="1"/>
</dbReference>
<dbReference type="InterPro" id="IPR000961">
    <property type="entry name" value="AGC-kinase_C"/>
</dbReference>
<dbReference type="SMART" id="SM00220">
    <property type="entry name" value="S_TKc"/>
    <property type="match status" value="1"/>
</dbReference>
<dbReference type="GO" id="GO:0016791">
    <property type="term" value="F:phosphatase activity"/>
    <property type="evidence" value="ECO:0007669"/>
    <property type="project" value="InterPro"/>
</dbReference>
<dbReference type="Gene3D" id="3.30.200.20">
    <property type="entry name" value="Phosphorylase Kinase, domain 1"/>
    <property type="match status" value="2"/>
</dbReference>
<comment type="catalytic activity">
    <reaction evidence="18">
        <text>L-threonyl-[protein] + ATP = O-phospho-L-threonyl-[protein] + ADP + H(+)</text>
        <dbReference type="Rhea" id="RHEA:46608"/>
        <dbReference type="Rhea" id="RHEA-COMP:11060"/>
        <dbReference type="Rhea" id="RHEA-COMP:11605"/>
        <dbReference type="ChEBI" id="CHEBI:15378"/>
        <dbReference type="ChEBI" id="CHEBI:30013"/>
        <dbReference type="ChEBI" id="CHEBI:30616"/>
        <dbReference type="ChEBI" id="CHEBI:61977"/>
        <dbReference type="ChEBI" id="CHEBI:456216"/>
        <dbReference type="EC" id="2.7.11.1"/>
    </reaction>
</comment>
<dbReference type="InterPro" id="IPR023214">
    <property type="entry name" value="HAD_sf"/>
</dbReference>
<reference evidence="23" key="1">
    <citation type="submission" date="2022-11" db="EMBL/GenBank/DDBJ databases">
        <authorList>
            <person name="Morgan W.R."/>
            <person name="Tartar A."/>
        </authorList>
    </citation>
    <scope>NUCLEOTIDE SEQUENCE</scope>
    <source>
        <strain evidence="23">ARSEF 373</strain>
    </source>
</reference>
<feature type="compositionally biased region" description="Low complexity" evidence="20">
    <location>
        <begin position="390"/>
        <end position="399"/>
    </location>
</feature>
<keyword evidence="13" id="KW-0067">ATP-binding</keyword>
<evidence type="ECO:0000256" key="10">
    <source>
        <dbReference type="ARBA" id="ARBA00022741"/>
    </source>
</evidence>
<dbReference type="PROSITE" id="PS00108">
    <property type="entry name" value="PROTEIN_KINASE_ST"/>
    <property type="match status" value="1"/>
</dbReference>
<dbReference type="CDD" id="cd05579">
    <property type="entry name" value="STKc_MAST_like"/>
    <property type="match status" value="1"/>
</dbReference>
<dbReference type="GO" id="GO:0004674">
    <property type="term" value="F:protein serine/threonine kinase activity"/>
    <property type="evidence" value="ECO:0007669"/>
    <property type="project" value="UniProtKB-KW"/>
</dbReference>
<evidence type="ECO:0000259" key="21">
    <source>
        <dbReference type="PROSITE" id="PS50011"/>
    </source>
</evidence>
<feature type="domain" description="Protein kinase" evidence="21">
    <location>
        <begin position="722"/>
        <end position="1035"/>
    </location>
</feature>
<keyword evidence="12" id="KW-0378">Hydrolase</keyword>